<evidence type="ECO:0000313" key="3">
    <source>
        <dbReference type="Proteomes" id="UP000324585"/>
    </source>
</evidence>
<feature type="transmembrane region" description="Helical" evidence="1">
    <location>
        <begin position="85"/>
        <end position="106"/>
    </location>
</feature>
<comment type="caution">
    <text evidence="2">The sequence shown here is derived from an EMBL/GenBank/DDBJ whole genome shotgun (WGS) entry which is preliminary data.</text>
</comment>
<proteinExistence type="predicted"/>
<feature type="transmembrane region" description="Helical" evidence="1">
    <location>
        <begin position="262"/>
        <end position="281"/>
    </location>
</feature>
<feature type="transmembrane region" description="Helical" evidence="1">
    <location>
        <begin position="113"/>
        <end position="134"/>
    </location>
</feature>
<dbReference type="EMBL" id="VRMN01000001">
    <property type="protein sequence ID" value="KAA8497837.1"/>
    <property type="molecule type" value="Genomic_DNA"/>
</dbReference>
<keyword evidence="3" id="KW-1185">Reference proteome</keyword>
<keyword evidence="1" id="KW-1133">Transmembrane helix</keyword>
<evidence type="ECO:0000256" key="1">
    <source>
        <dbReference type="SAM" id="Phobius"/>
    </source>
</evidence>
<feature type="transmembrane region" description="Helical" evidence="1">
    <location>
        <begin position="42"/>
        <end position="65"/>
    </location>
</feature>
<organism evidence="2 3">
    <name type="scientific">Porphyridium purpureum</name>
    <name type="common">Red alga</name>
    <name type="synonym">Porphyridium cruentum</name>
    <dbReference type="NCBI Taxonomy" id="35688"/>
    <lineage>
        <taxon>Eukaryota</taxon>
        <taxon>Rhodophyta</taxon>
        <taxon>Bangiophyceae</taxon>
        <taxon>Porphyridiales</taxon>
        <taxon>Porphyridiaceae</taxon>
        <taxon>Porphyridium</taxon>
    </lineage>
</organism>
<name>A0A5J4Z5D2_PORPP</name>
<gene>
    <name evidence="2" type="ORF">FVE85_5422</name>
</gene>
<keyword evidence="1" id="KW-0472">Membrane</keyword>
<keyword evidence="1" id="KW-0812">Transmembrane</keyword>
<dbReference type="AlphaFoldDB" id="A0A5J4Z5D2"/>
<protein>
    <submittedName>
        <fullName evidence="2">Uncharacterized protein</fullName>
    </submittedName>
</protein>
<evidence type="ECO:0000313" key="2">
    <source>
        <dbReference type="EMBL" id="KAA8497837.1"/>
    </source>
</evidence>
<sequence length="294" mass="32435">MEPSKASRSLPRAVALDDDAWMAGLTPYEHTRDAPGLHQCTLSAFFVNSCMLMLGVTVIINTYSYQGRADRVLVDAINNDVQFELFYATGTFVLGTGVIGYFVSCFQRYHWTWFLLLFTALGLQIALILNAALYKVPTTEELQNGWSRLLAENPEKLCSIEAQSSCAGLFDLDCFACAIEYADDCIALNITNPTGEPCGGVFGTCTAPNVTNCPVISGRLKNQEPNVFQAEVAICLFDEMTRWNGCSDHVIDNAAYFVRVNLWVTISSLIVSVGWILITMLTRCVSFRGAYASF</sequence>
<dbReference type="Proteomes" id="UP000324585">
    <property type="component" value="Unassembled WGS sequence"/>
</dbReference>
<accession>A0A5J4Z5D2</accession>
<reference evidence="3" key="1">
    <citation type="journal article" date="2019" name="Nat. Commun.">
        <title>Expansion of phycobilisome linker gene families in mesophilic red algae.</title>
        <authorList>
            <person name="Lee J."/>
            <person name="Kim D."/>
            <person name="Bhattacharya D."/>
            <person name="Yoon H.S."/>
        </authorList>
    </citation>
    <scope>NUCLEOTIDE SEQUENCE [LARGE SCALE GENOMIC DNA]</scope>
    <source>
        <strain evidence="3">CCMP 1328</strain>
    </source>
</reference>